<evidence type="ECO:0000313" key="1">
    <source>
        <dbReference type="EMBL" id="MRN56861.1"/>
    </source>
</evidence>
<evidence type="ECO:0000313" key="2">
    <source>
        <dbReference type="Proteomes" id="UP000463051"/>
    </source>
</evidence>
<keyword evidence="2" id="KW-1185">Reference proteome</keyword>
<reference evidence="1 2" key="1">
    <citation type="submission" date="2019-11" db="EMBL/GenBank/DDBJ databases">
        <title>Paenibacillus monticola sp. nov., a novel PGPR strain isolated from mountain sample in China.</title>
        <authorList>
            <person name="Zhao Q."/>
            <person name="Li H.-P."/>
            <person name="Zhang J.-L."/>
        </authorList>
    </citation>
    <scope>NUCLEOTIDE SEQUENCE [LARGE SCALE GENOMIC DNA]</scope>
    <source>
        <strain evidence="1 2">LC-T2</strain>
    </source>
</reference>
<proteinExistence type="predicted"/>
<comment type="caution">
    <text evidence="1">The sequence shown here is derived from an EMBL/GenBank/DDBJ whole genome shotgun (WGS) entry which is preliminary data.</text>
</comment>
<name>A0A7X2HB51_9BACL</name>
<gene>
    <name evidence="1" type="ORF">GJB61_28325</name>
</gene>
<protein>
    <recommendedName>
        <fullName evidence="3">DUF2642 domain-containing protein</fullName>
    </recommendedName>
</protein>
<sequence>MLKELKIAMEKEQVVSIHTKDGEVLMGTPEKTSMQAKVKLRNEDGITFIPYEDIVHVMRVIDFP</sequence>
<dbReference type="EMBL" id="WJXB01000016">
    <property type="protein sequence ID" value="MRN56861.1"/>
    <property type="molecule type" value="Genomic_DNA"/>
</dbReference>
<dbReference type="AlphaFoldDB" id="A0A7X2HB51"/>
<organism evidence="1 2">
    <name type="scientific">Paenibacillus monticola</name>
    <dbReference type="NCBI Taxonomy" id="2666075"/>
    <lineage>
        <taxon>Bacteria</taxon>
        <taxon>Bacillati</taxon>
        <taxon>Bacillota</taxon>
        <taxon>Bacilli</taxon>
        <taxon>Bacillales</taxon>
        <taxon>Paenibacillaceae</taxon>
        <taxon>Paenibacillus</taxon>
    </lineage>
</organism>
<dbReference type="Proteomes" id="UP000463051">
    <property type="component" value="Unassembled WGS sequence"/>
</dbReference>
<dbReference type="RefSeq" id="WP_154122354.1">
    <property type="nucleotide sequence ID" value="NZ_WJXB01000016.1"/>
</dbReference>
<accession>A0A7X2HB51</accession>
<evidence type="ECO:0008006" key="3">
    <source>
        <dbReference type="Google" id="ProtNLM"/>
    </source>
</evidence>